<proteinExistence type="inferred from homology"/>
<dbReference type="GO" id="GO:0001678">
    <property type="term" value="P:intracellular glucose homeostasis"/>
    <property type="evidence" value="ECO:0007669"/>
    <property type="project" value="InterPro"/>
</dbReference>
<evidence type="ECO:0000313" key="7">
    <source>
        <dbReference type="EMBL" id="OMO58239.1"/>
    </source>
</evidence>
<dbReference type="GO" id="GO:0005524">
    <property type="term" value="F:ATP binding"/>
    <property type="evidence" value="ECO:0007669"/>
    <property type="project" value="UniProtKB-UniRule"/>
</dbReference>
<dbReference type="GO" id="GO:0005536">
    <property type="term" value="F:D-glucose binding"/>
    <property type="evidence" value="ECO:0007669"/>
    <property type="project" value="InterPro"/>
</dbReference>
<dbReference type="Gene3D" id="3.40.367.20">
    <property type="match status" value="1"/>
</dbReference>
<dbReference type="PANTHER" id="PTHR19443">
    <property type="entry name" value="HEXOKINASE"/>
    <property type="match status" value="1"/>
</dbReference>
<dbReference type="GO" id="GO:0006096">
    <property type="term" value="P:glycolytic process"/>
    <property type="evidence" value="ECO:0007669"/>
    <property type="project" value="UniProtKB-KW"/>
</dbReference>
<dbReference type="AlphaFoldDB" id="A0A1R3GJL3"/>
<dbReference type="GO" id="GO:0006006">
    <property type="term" value="P:glucose metabolic process"/>
    <property type="evidence" value="ECO:0007669"/>
    <property type="project" value="TreeGrafter"/>
</dbReference>
<dbReference type="Pfam" id="PF03727">
    <property type="entry name" value="Hexokinase_2"/>
    <property type="match status" value="1"/>
</dbReference>
<protein>
    <recommendedName>
        <fullName evidence="5">Phosphotransferase</fullName>
        <ecNumber evidence="5">2.7.1.-</ecNumber>
    </recommendedName>
</protein>
<comment type="pathway">
    <text evidence="2">Carbohydrate metabolism; hexose metabolism.</text>
</comment>
<evidence type="ECO:0000256" key="3">
    <source>
        <dbReference type="ARBA" id="ARBA00023152"/>
    </source>
</evidence>
<dbReference type="UniPathway" id="UPA00242"/>
<dbReference type="GO" id="GO:0005739">
    <property type="term" value="C:mitochondrion"/>
    <property type="evidence" value="ECO:0007669"/>
    <property type="project" value="TreeGrafter"/>
</dbReference>
<dbReference type="OrthoDB" id="1000123at2759"/>
<evidence type="ECO:0000256" key="4">
    <source>
        <dbReference type="ARBA" id="ARBA00044613"/>
    </source>
</evidence>
<dbReference type="InterPro" id="IPR043129">
    <property type="entry name" value="ATPase_NBD"/>
</dbReference>
<dbReference type="InterPro" id="IPR001312">
    <property type="entry name" value="Hexokinase"/>
</dbReference>
<dbReference type="GO" id="GO:0004340">
    <property type="term" value="F:glucokinase activity"/>
    <property type="evidence" value="ECO:0007669"/>
    <property type="project" value="TreeGrafter"/>
</dbReference>
<comment type="similarity">
    <text evidence="5">Belongs to the hexokinase family.</text>
</comment>
<comment type="catalytic activity">
    <reaction evidence="4">
        <text>a D-hexose + ATP = a D-hexose 6-phosphate + ADP + H(+)</text>
        <dbReference type="Rhea" id="RHEA:22740"/>
        <dbReference type="ChEBI" id="CHEBI:4194"/>
        <dbReference type="ChEBI" id="CHEBI:15378"/>
        <dbReference type="ChEBI" id="CHEBI:30616"/>
        <dbReference type="ChEBI" id="CHEBI:229467"/>
        <dbReference type="ChEBI" id="CHEBI:456216"/>
        <dbReference type="EC" id="2.7.1.1"/>
    </reaction>
    <physiologicalReaction direction="left-to-right" evidence="4">
        <dbReference type="Rhea" id="RHEA:22741"/>
    </physiologicalReaction>
</comment>
<gene>
    <name evidence="7" type="ORF">COLO4_34772</name>
</gene>
<dbReference type="Proteomes" id="UP000187203">
    <property type="component" value="Unassembled WGS sequence"/>
</dbReference>
<dbReference type="EMBL" id="AWUE01022440">
    <property type="protein sequence ID" value="OMO58239.1"/>
    <property type="molecule type" value="Genomic_DNA"/>
</dbReference>
<dbReference type="SUPFAM" id="SSF53067">
    <property type="entry name" value="Actin-like ATPase domain"/>
    <property type="match status" value="1"/>
</dbReference>
<name>A0A1R3GJL3_9ROSI</name>
<keyword evidence="5" id="KW-0067">ATP-binding</keyword>
<keyword evidence="5" id="KW-0547">Nucleotide-binding</keyword>
<sequence>MAEEAAFFGNNIPPKLKIPFILRTPHMSALHHDTSPDLKVICNTSLKMRRVIVELCDIVATLGARLSAAGTVGILKKLGRDTMKDGPAAKEKFLRTWSLSSPMLDLALGRLFWQHLTPNTSSFWVLIATHPEHRELYASPDPRIHARKSYKLCHPGSVLSNGSHMIECLMVARAESFLAANRHSAPFLVSDSYSGTATYKLLSPESEDKGM</sequence>
<keyword evidence="5" id="KW-0418">Kinase</keyword>
<dbReference type="InterPro" id="IPR022673">
    <property type="entry name" value="Hexokinase_C"/>
</dbReference>
<evidence type="ECO:0000313" key="8">
    <source>
        <dbReference type="Proteomes" id="UP000187203"/>
    </source>
</evidence>
<keyword evidence="8" id="KW-1185">Reference proteome</keyword>
<keyword evidence="3 5" id="KW-0324">Glycolysis</keyword>
<comment type="pathway">
    <text evidence="1">Carbohydrate degradation; glycolysis; D-glyceraldehyde 3-phosphate and glycerone phosphate from D-glucose: step 1/4.</text>
</comment>
<dbReference type="GO" id="GO:0008865">
    <property type="term" value="F:fructokinase activity"/>
    <property type="evidence" value="ECO:0007669"/>
    <property type="project" value="TreeGrafter"/>
</dbReference>
<organism evidence="7 8">
    <name type="scientific">Corchorus olitorius</name>
    <dbReference type="NCBI Taxonomy" id="93759"/>
    <lineage>
        <taxon>Eukaryota</taxon>
        <taxon>Viridiplantae</taxon>
        <taxon>Streptophyta</taxon>
        <taxon>Embryophyta</taxon>
        <taxon>Tracheophyta</taxon>
        <taxon>Spermatophyta</taxon>
        <taxon>Magnoliopsida</taxon>
        <taxon>eudicotyledons</taxon>
        <taxon>Gunneridae</taxon>
        <taxon>Pentapetalae</taxon>
        <taxon>rosids</taxon>
        <taxon>malvids</taxon>
        <taxon>Malvales</taxon>
        <taxon>Malvaceae</taxon>
        <taxon>Grewioideae</taxon>
        <taxon>Apeibeae</taxon>
        <taxon>Corchorus</taxon>
    </lineage>
</organism>
<accession>A0A1R3GJL3</accession>
<evidence type="ECO:0000259" key="6">
    <source>
        <dbReference type="Pfam" id="PF03727"/>
    </source>
</evidence>
<dbReference type="STRING" id="93759.A0A1R3GJL3"/>
<feature type="domain" description="Hexokinase C-terminal" evidence="6">
    <location>
        <begin position="2"/>
        <end position="82"/>
    </location>
</feature>
<evidence type="ECO:0000256" key="2">
    <source>
        <dbReference type="ARBA" id="ARBA00005028"/>
    </source>
</evidence>
<dbReference type="EC" id="2.7.1.-" evidence="5"/>
<dbReference type="GO" id="GO:0005829">
    <property type="term" value="C:cytosol"/>
    <property type="evidence" value="ECO:0007669"/>
    <property type="project" value="TreeGrafter"/>
</dbReference>
<reference evidence="8" key="1">
    <citation type="submission" date="2013-09" db="EMBL/GenBank/DDBJ databases">
        <title>Corchorus olitorius genome sequencing.</title>
        <authorList>
            <person name="Alam M."/>
            <person name="Haque M.S."/>
            <person name="Islam M.S."/>
            <person name="Emdad E.M."/>
            <person name="Islam M.M."/>
            <person name="Ahmed B."/>
            <person name="Halim A."/>
            <person name="Hossen Q.M.M."/>
            <person name="Hossain M.Z."/>
            <person name="Ahmed R."/>
            <person name="Khan M.M."/>
            <person name="Islam R."/>
            <person name="Rashid M.M."/>
            <person name="Khan S.A."/>
            <person name="Rahman M.S."/>
            <person name="Alam M."/>
            <person name="Yahiya A.S."/>
            <person name="Khan M.S."/>
            <person name="Azam M.S."/>
            <person name="Haque T."/>
            <person name="Lashkar M.Z.H."/>
            <person name="Akhand A.I."/>
            <person name="Morshed G."/>
            <person name="Roy S."/>
            <person name="Uddin K.S."/>
            <person name="Rabeya T."/>
            <person name="Hossain A.S."/>
            <person name="Chowdhury A."/>
            <person name="Snigdha A.R."/>
            <person name="Mortoza M.S."/>
            <person name="Matin S.A."/>
            <person name="Hoque S.M.E."/>
            <person name="Islam M.K."/>
            <person name="Roy D.K."/>
            <person name="Haider R."/>
            <person name="Moosa M.M."/>
            <person name="Elias S.M."/>
            <person name="Hasan A.M."/>
            <person name="Jahan S."/>
            <person name="Shafiuddin M."/>
            <person name="Mahmood N."/>
            <person name="Shommy N.S."/>
        </authorList>
    </citation>
    <scope>NUCLEOTIDE SEQUENCE [LARGE SCALE GENOMIC DNA]</scope>
    <source>
        <strain evidence="8">cv. O-4</strain>
    </source>
</reference>
<keyword evidence="5" id="KW-0808">Transferase</keyword>
<dbReference type="PANTHER" id="PTHR19443:SF16">
    <property type="entry name" value="HEXOKINASE TYPE 1-RELATED"/>
    <property type="match status" value="1"/>
</dbReference>
<comment type="caution">
    <text evidence="7">The sequence shown here is derived from an EMBL/GenBank/DDBJ whole genome shotgun (WGS) entry which is preliminary data.</text>
</comment>
<evidence type="ECO:0000256" key="5">
    <source>
        <dbReference type="RuleBase" id="RU362007"/>
    </source>
</evidence>
<evidence type="ECO:0000256" key="1">
    <source>
        <dbReference type="ARBA" id="ARBA00004888"/>
    </source>
</evidence>